<dbReference type="InterPro" id="IPR013766">
    <property type="entry name" value="Thioredoxin_domain"/>
</dbReference>
<evidence type="ECO:0000256" key="10">
    <source>
        <dbReference type="ARBA" id="ARBA00049091"/>
    </source>
</evidence>
<gene>
    <name evidence="13" type="ORF">ENO04_02060</name>
</gene>
<evidence type="ECO:0000256" key="1">
    <source>
        <dbReference type="ARBA" id="ARBA00011245"/>
    </source>
</evidence>
<evidence type="ECO:0000259" key="12">
    <source>
        <dbReference type="PROSITE" id="PS51352"/>
    </source>
</evidence>
<dbReference type="PIRSF" id="PIRSF000239">
    <property type="entry name" value="AHPC"/>
    <property type="match status" value="1"/>
</dbReference>
<protein>
    <recommendedName>
        <fullName evidence="2">thioredoxin-dependent peroxiredoxin</fullName>
        <ecNumber evidence="2">1.11.1.24</ecNumber>
    </recommendedName>
    <alternativeName>
        <fullName evidence="8">Thioredoxin peroxidase</fullName>
    </alternativeName>
</protein>
<evidence type="ECO:0000256" key="11">
    <source>
        <dbReference type="PIRSR" id="PIRSR000239-1"/>
    </source>
</evidence>
<dbReference type="InterPro" id="IPR036249">
    <property type="entry name" value="Thioredoxin-like_sf"/>
</dbReference>
<evidence type="ECO:0000313" key="13">
    <source>
        <dbReference type="EMBL" id="HDS10397.1"/>
    </source>
</evidence>
<reference evidence="13" key="1">
    <citation type="journal article" date="2020" name="mSystems">
        <title>Genome- and Community-Level Interaction Insights into Carbon Utilization and Element Cycling Functions of Hydrothermarchaeota in Hydrothermal Sediment.</title>
        <authorList>
            <person name="Zhou Z."/>
            <person name="Liu Y."/>
            <person name="Xu W."/>
            <person name="Pan J."/>
            <person name="Luo Z.H."/>
            <person name="Li M."/>
        </authorList>
    </citation>
    <scope>NUCLEOTIDE SEQUENCE [LARGE SCALE GENOMIC DNA]</scope>
    <source>
        <strain evidence="13">SpSt-123</strain>
    </source>
</reference>
<evidence type="ECO:0000256" key="7">
    <source>
        <dbReference type="ARBA" id="ARBA00023284"/>
    </source>
</evidence>
<name>A0A7C1DZR6_9CREN</name>
<keyword evidence="3" id="KW-0575">Peroxidase</keyword>
<feature type="active site" description="Cysteine sulfenic acid (-SOH) intermediate; for peroxidase activity" evidence="11">
    <location>
        <position position="46"/>
    </location>
</feature>
<comment type="subunit">
    <text evidence="1">Monomer.</text>
</comment>
<dbReference type="PROSITE" id="PS51352">
    <property type="entry name" value="THIOREDOXIN_2"/>
    <property type="match status" value="1"/>
</dbReference>
<dbReference type="Gene3D" id="3.40.30.10">
    <property type="entry name" value="Glutaredoxin"/>
    <property type="match status" value="1"/>
</dbReference>
<dbReference type="GO" id="GO:0005737">
    <property type="term" value="C:cytoplasm"/>
    <property type="evidence" value="ECO:0007669"/>
    <property type="project" value="TreeGrafter"/>
</dbReference>
<dbReference type="InterPro" id="IPR050924">
    <property type="entry name" value="Peroxiredoxin_BCP/PrxQ"/>
</dbReference>
<proteinExistence type="inferred from homology"/>
<evidence type="ECO:0000256" key="6">
    <source>
        <dbReference type="ARBA" id="ARBA00023157"/>
    </source>
</evidence>
<evidence type="ECO:0000256" key="9">
    <source>
        <dbReference type="ARBA" id="ARBA00038489"/>
    </source>
</evidence>
<comment type="caution">
    <text evidence="13">The sequence shown here is derived from an EMBL/GenBank/DDBJ whole genome shotgun (WGS) entry which is preliminary data.</text>
</comment>
<dbReference type="InterPro" id="IPR024706">
    <property type="entry name" value="Peroxiredoxin_AhpC-typ"/>
</dbReference>
<keyword evidence="4" id="KW-0049">Antioxidant</keyword>
<accession>A0A7C1DZR6</accession>
<dbReference type="InterPro" id="IPR000866">
    <property type="entry name" value="AhpC/TSA"/>
</dbReference>
<keyword evidence="5" id="KW-0560">Oxidoreductase</keyword>
<comment type="catalytic activity">
    <reaction evidence="10">
        <text>a hydroperoxide + [thioredoxin]-dithiol = an alcohol + [thioredoxin]-disulfide + H2O</text>
        <dbReference type="Rhea" id="RHEA:62620"/>
        <dbReference type="Rhea" id="RHEA-COMP:10698"/>
        <dbReference type="Rhea" id="RHEA-COMP:10700"/>
        <dbReference type="ChEBI" id="CHEBI:15377"/>
        <dbReference type="ChEBI" id="CHEBI:29950"/>
        <dbReference type="ChEBI" id="CHEBI:30879"/>
        <dbReference type="ChEBI" id="CHEBI:35924"/>
        <dbReference type="ChEBI" id="CHEBI:50058"/>
        <dbReference type="EC" id="1.11.1.24"/>
    </reaction>
</comment>
<dbReference type="SUPFAM" id="SSF52833">
    <property type="entry name" value="Thioredoxin-like"/>
    <property type="match status" value="1"/>
</dbReference>
<keyword evidence="7" id="KW-0676">Redox-active center</keyword>
<evidence type="ECO:0000256" key="4">
    <source>
        <dbReference type="ARBA" id="ARBA00022862"/>
    </source>
</evidence>
<dbReference type="GO" id="GO:0008379">
    <property type="term" value="F:thioredoxin peroxidase activity"/>
    <property type="evidence" value="ECO:0007669"/>
    <property type="project" value="TreeGrafter"/>
</dbReference>
<dbReference type="EMBL" id="DSDY01000064">
    <property type="protein sequence ID" value="HDS10397.1"/>
    <property type="molecule type" value="Genomic_DNA"/>
</dbReference>
<dbReference type="PANTHER" id="PTHR42801">
    <property type="entry name" value="THIOREDOXIN-DEPENDENT PEROXIDE REDUCTASE"/>
    <property type="match status" value="1"/>
</dbReference>
<dbReference type="EC" id="1.11.1.24" evidence="2"/>
<dbReference type="GO" id="GO:0045454">
    <property type="term" value="P:cell redox homeostasis"/>
    <property type="evidence" value="ECO:0007669"/>
    <property type="project" value="TreeGrafter"/>
</dbReference>
<dbReference type="Pfam" id="PF00578">
    <property type="entry name" value="AhpC-TSA"/>
    <property type="match status" value="1"/>
</dbReference>
<evidence type="ECO:0000256" key="2">
    <source>
        <dbReference type="ARBA" id="ARBA00013017"/>
    </source>
</evidence>
<keyword evidence="6" id="KW-1015">Disulfide bond</keyword>
<dbReference type="AlphaFoldDB" id="A0A7C1DZR6"/>
<evidence type="ECO:0000256" key="8">
    <source>
        <dbReference type="ARBA" id="ARBA00032824"/>
    </source>
</evidence>
<organism evidence="13">
    <name type="scientific">Fervidicoccus fontis</name>
    <dbReference type="NCBI Taxonomy" id="683846"/>
    <lineage>
        <taxon>Archaea</taxon>
        <taxon>Thermoproteota</taxon>
        <taxon>Thermoprotei</taxon>
        <taxon>Fervidicoccales</taxon>
        <taxon>Fervidicoccaceae</taxon>
        <taxon>Fervidicoccus</taxon>
    </lineage>
</organism>
<dbReference type="FunFam" id="3.40.30.10:FF:000007">
    <property type="entry name" value="Thioredoxin-dependent thiol peroxidase"/>
    <property type="match status" value="1"/>
</dbReference>
<comment type="similarity">
    <text evidence="9">Belongs to the peroxiredoxin family. BCP/PrxQ subfamily.</text>
</comment>
<evidence type="ECO:0000256" key="5">
    <source>
        <dbReference type="ARBA" id="ARBA00023002"/>
    </source>
</evidence>
<dbReference type="GO" id="GO:0034599">
    <property type="term" value="P:cellular response to oxidative stress"/>
    <property type="evidence" value="ECO:0007669"/>
    <property type="project" value="TreeGrafter"/>
</dbReference>
<feature type="domain" description="Thioredoxin" evidence="12">
    <location>
        <begin position="2"/>
        <end position="151"/>
    </location>
</feature>
<sequence>MLREGEYAPDFTLESSDGKTFRLYEELGKQKYLVLFFFPKANTPGCTREAARFQELVFEFEKLSARVVGISVDNPGSQEKFRSKLGLTYILLSDKEKKVSSLYGVLRERGASAERVTFIIDSSGRILRVIKNVKPEEHPELALEFLRSVEGKQ</sequence>
<dbReference type="CDD" id="cd03017">
    <property type="entry name" value="PRX_BCP"/>
    <property type="match status" value="1"/>
</dbReference>
<evidence type="ECO:0000256" key="3">
    <source>
        <dbReference type="ARBA" id="ARBA00022559"/>
    </source>
</evidence>
<dbReference type="PANTHER" id="PTHR42801:SF4">
    <property type="entry name" value="AHPC_TSA FAMILY PROTEIN"/>
    <property type="match status" value="1"/>
</dbReference>